<evidence type="ECO:0000313" key="2">
    <source>
        <dbReference type="Proteomes" id="UP000533641"/>
    </source>
</evidence>
<organism evidence="1 2">
    <name type="scientific">Rhizobium mongolense</name>
    <dbReference type="NCBI Taxonomy" id="57676"/>
    <lineage>
        <taxon>Bacteria</taxon>
        <taxon>Pseudomonadati</taxon>
        <taxon>Pseudomonadota</taxon>
        <taxon>Alphaproteobacteria</taxon>
        <taxon>Hyphomicrobiales</taxon>
        <taxon>Rhizobiaceae</taxon>
        <taxon>Rhizobium/Agrobacterium group</taxon>
        <taxon>Rhizobium</taxon>
    </lineage>
</organism>
<dbReference type="AlphaFoldDB" id="A0A7W6RP31"/>
<dbReference type="EMBL" id="JACIGM010000006">
    <property type="protein sequence ID" value="MBB4275343.1"/>
    <property type="molecule type" value="Genomic_DNA"/>
</dbReference>
<comment type="caution">
    <text evidence="1">The sequence shown here is derived from an EMBL/GenBank/DDBJ whole genome shotgun (WGS) entry which is preliminary data.</text>
</comment>
<dbReference type="RefSeq" id="WP_183926256.1">
    <property type="nucleotide sequence ID" value="NZ_JACIGM010000006.1"/>
</dbReference>
<gene>
    <name evidence="1" type="ORF">GGE12_003132</name>
</gene>
<proteinExistence type="predicted"/>
<dbReference type="Proteomes" id="UP000533641">
    <property type="component" value="Unassembled WGS sequence"/>
</dbReference>
<protein>
    <submittedName>
        <fullName evidence="1">Uncharacterized protein</fullName>
    </submittedName>
</protein>
<name>A0A7W6RP31_9HYPH</name>
<reference evidence="1 2" key="1">
    <citation type="submission" date="2020-08" db="EMBL/GenBank/DDBJ databases">
        <title>Genomic Encyclopedia of Type Strains, Phase IV (KMG-V): Genome sequencing to study the core and pangenomes of soil and plant-associated prokaryotes.</title>
        <authorList>
            <person name="Whitman W."/>
        </authorList>
    </citation>
    <scope>NUCLEOTIDE SEQUENCE [LARGE SCALE GENOMIC DNA]</scope>
    <source>
        <strain evidence="1 2">SEMIA 402</strain>
    </source>
</reference>
<evidence type="ECO:0000313" key="1">
    <source>
        <dbReference type="EMBL" id="MBB4275343.1"/>
    </source>
</evidence>
<sequence length="106" mass="11752">MSLIENPLLKNGPAIPGIVSLWVEGAVAARDVAAFGDFIDIAAYQPRCMKERLSEPTSSSARLTDFSALAMVKWRSAADQSCPWQFYSEIERMHTGPGFISIEKRF</sequence>
<accession>A0A7W6RP31</accession>